<dbReference type="STRING" id="867903.ThesuDRAFT_00765"/>
<gene>
    <name evidence="9" type="ORF">ThesuDRAFT_00765</name>
</gene>
<evidence type="ECO:0000259" key="8">
    <source>
        <dbReference type="Pfam" id="PF05154"/>
    </source>
</evidence>
<dbReference type="RefSeq" id="WP_006903038.1">
    <property type="nucleotide sequence ID" value="NZ_JH976535.1"/>
</dbReference>
<dbReference type="AlphaFoldDB" id="K6Q241"/>
<comment type="subcellular location">
    <subcellularLocation>
        <location evidence="1">Membrane</location>
        <topology evidence="1">Multi-pass membrane protein</topology>
    </subcellularLocation>
</comment>
<keyword evidence="3" id="KW-0732">Signal</keyword>
<evidence type="ECO:0000313" key="10">
    <source>
        <dbReference type="Proteomes" id="UP000005710"/>
    </source>
</evidence>
<proteinExistence type="predicted"/>
<dbReference type="Pfam" id="PF05154">
    <property type="entry name" value="TM2"/>
    <property type="match status" value="1"/>
</dbReference>
<feature type="transmembrane region" description="Helical" evidence="7">
    <location>
        <begin position="52"/>
        <end position="73"/>
    </location>
</feature>
<keyword evidence="4 7" id="KW-1133">Transmembrane helix</keyword>
<accession>K6Q241</accession>
<evidence type="ECO:0000256" key="7">
    <source>
        <dbReference type="SAM" id="Phobius"/>
    </source>
</evidence>
<evidence type="ECO:0000256" key="4">
    <source>
        <dbReference type="ARBA" id="ARBA00022989"/>
    </source>
</evidence>
<protein>
    <submittedName>
        <fullName evidence="9">Membrane protein</fullName>
    </submittedName>
</protein>
<feature type="domain" description="TM2" evidence="8">
    <location>
        <begin position="23"/>
        <end position="71"/>
    </location>
</feature>
<dbReference type="EMBL" id="AENY02000002">
    <property type="protein sequence ID" value="EKP95039.1"/>
    <property type="molecule type" value="Genomic_DNA"/>
</dbReference>
<dbReference type="eggNOG" id="COG2314">
    <property type="taxonomic scope" value="Bacteria"/>
</dbReference>
<dbReference type="Proteomes" id="UP000005710">
    <property type="component" value="Unassembled WGS sequence"/>
</dbReference>
<reference evidence="9" key="1">
    <citation type="submission" date="2010-10" db="EMBL/GenBank/DDBJ databases">
        <authorList>
            <consortium name="US DOE Joint Genome Institute (JGI-PGF)"/>
            <person name="Lucas S."/>
            <person name="Copeland A."/>
            <person name="Lapidus A."/>
            <person name="Bruce D."/>
            <person name="Goodwin L."/>
            <person name="Pitluck S."/>
            <person name="Kyrpides N."/>
            <person name="Mavromatis K."/>
            <person name="Detter J.C."/>
            <person name="Han C."/>
            <person name="Land M."/>
            <person name="Hauser L."/>
            <person name="Markowitz V."/>
            <person name="Cheng J.-F."/>
            <person name="Hugenholtz P."/>
            <person name="Woyke T."/>
            <person name="Wu D."/>
            <person name="Pukall R."/>
            <person name="Wahrenburg C."/>
            <person name="Brambilla E."/>
            <person name="Klenk H.-P."/>
            <person name="Eisen J.A."/>
        </authorList>
    </citation>
    <scope>NUCLEOTIDE SEQUENCE [LARGE SCALE GENOMIC DNA]</scope>
    <source>
        <strain evidence="9">DSM 13965</strain>
    </source>
</reference>
<feature type="transmembrane region" description="Helical" evidence="7">
    <location>
        <begin position="26"/>
        <end position="46"/>
    </location>
</feature>
<evidence type="ECO:0000256" key="6">
    <source>
        <dbReference type="ARBA" id="ARBA00023180"/>
    </source>
</evidence>
<name>K6Q241_9FIRM</name>
<dbReference type="PANTHER" id="PTHR21016">
    <property type="entry name" value="BETA-AMYLOID BINDING PROTEIN-RELATED"/>
    <property type="match status" value="1"/>
</dbReference>
<dbReference type="InterPro" id="IPR007829">
    <property type="entry name" value="TM2"/>
</dbReference>
<evidence type="ECO:0000256" key="2">
    <source>
        <dbReference type="ARBA" id="ARBA00022692"/>
    </source>
</evidence>
<sequence length="109" mass="12176">MADLYDLTDRELQVARLEIERRQKSAVVAWLLWLFLGGLGGHRYYLGPVWQGILMTVTLGGLGFWALIDAFFIPRRLRAVNKAVEEAVVRDILARRGQDGRAPVASPAG</sequence>
<reference evidence="9" key="2">
    <citation type="submission" date="2012-10" db="EMBL/GenBank/DDBJ databases">
        <title>Improved high-quality draft of Thermaerobacter subterraneus C21, DSM 13965.</title>
        <authorList>
            <consortium name="DOE Joint Genome Institute"/>
            <person name="Eisen J."/>
            <person name="Huntemann M."/>
            <person name="Wei C.-L."/>
            <person name="Han J."/>
            <person name="Detter J.C."/>
            <person name="Han C."/>
            <person name="Tapia R."/>
            <person name="Chen A."/>
            <person name="Kyrpides N."/>
            <person name="Mavromatis K."/>
            <person name="Markowitz V."/>
            <person name="Szeto E."/>
            <person name="Ivanova N."/>
            <person name="Mikhailova N."/>
            <person name="Ovchinnikova G."/>
            <person name="Pagani I."/>
            <person name="Pati A."/>
            <person name="Goodwin L."/>
            <person name="Nordberg H.P."/>
            <person name="Cantor M.N."/>
            <person name="Hua S.X."/>
            <person name="Woyke T."/>
            <person name="Eisen J."/>
            <person name="Klenk H.-P."/>
        </authorList>
    </citation>
    <scope>NUCLEOTIDE SEQUENCE [LARGE SCALE GENOMIC DNA]</scope>
    <source>
        <strain evidence="9">DSM 13965</strain>
    </source>
</reference>
<evidence type="ECO:0000256" key="1">
    <source>
        <dbReference type="ARBA" id="ARBA00004141"/>
    </source>
</evidence>
<organism evidence="9 10">
    <name type="scientific">Thermaerobacter subterraneus DSM 13965</name>
    <dbReference type="NCBI Taxonomy" id="867903"/>
    <lineage>
        <taxon>Bacteria</taxon>
        <taxon>Bacillati</taxon>
        <taxon>Bacillota</taxon>
        <taxon>Clostridia</taxon>
        <taxon>Eubacteriales</taxon>
        <taxon>Clostridiales Family XVII. Incertae Sedis</taxon>
        <taxon>Thermaerobacter</taxon>
    </lineage>
</organism>
<dbReference type="PANTHER" id="PTHR21016:SF7">
    <property type="entry name" value="TM2 DOMAIN-CONTAINING PROTEIN 3"/>
    <property type="match status" value="1"/>
</dbReference>
<keyword evidence="2 7" id="KW-0812">Transmembrane</keyword>
<keyword evidence="5 7" id="KW-0472">Membrane</keyword>
<evidence type="ECO:0000256" key="5">
    <source>
        <dbReference type="ARBA" id="ARBA00023136"/>
    </source>
</evidence>
<dbReference type="HOGENOM" id="CLU_081297_9_0_9"/>
<keyword evidence="6" id="KW-0325">Glycoprotein</keyword>
<dbReference type="OrthoDB" id="8215804at2"/>
<evidence type="ECO:0000256" key="3">
    <source>
        <dbReference type="ARBA" id="ARBA00022729"/>
    </source>
</evidence>
<dbReference type="GO" id="GO:0016020">
    <property type="term" value="C:membrane"/>
    <property type="evidence" value="ECO:0007669"/>
    <property type="project" value="UniProtKB-SubCell"/>
</dbReference>
<evidence type="ECO:0000313" key="9">
    <source>
        <dbReference type="EMBL" id="EKP95039.1"/>
    </source>
</evidence>
<keyword evidence="10" id="KW-1185">Reference proteome</keyword>
<comment type="caution">
    <text evidence="9">The sequence shown here is derived from an EMBL/GenBank/DDBJ whole genome shotgun (WGS) entry which is preliminary data.</text>
</comment>
<dbReference type="InterPro" id="IPR050932">
    <property type="entry name" value="TM2D1-3-like"/>
</dbReference>